<name>G0A733_METMM</name>
<protein>
    <recommendedName>
        <fullName evidence="3">SIR2-like domain-containing protein</fullName>
    </recommendedName>
</protein>
<keyword evidence="2" id="KW-1185">Reference proteome</keyword>
<dbReference type="OrthoDB" id="7067962at2"/>
<reference key="2">
    <citation type="submission" date="2011-05" db="EMBL/GenBank/DDBJ databases">
        <title>Complete genome sequence of the aerobic marine methanotroph Methylomonas methanica MC09.</title>
        <authorList>
            <person name="Boden R."/>
            <person name="Cunliffe M."/>
            <person name="Scanlan J."/>
            <person name="Moussard H."/>
            <person name="Kits K.D."/>
            <person name="Klotz M."/>
            <person name="Jetten M."/>
            <person name="Vuilleumier S."/>
            <person name="Han J."/>
            <person name="Peters L."/>
            <person name="Mikhailova N."/>
            <person name="Teshima H."/>
            <person name="Tapia R."/>
            <person name="Kyrpides N."/>
            <person name="Ivanova N."/>
            <person name="Pagani I."/>
            <person name="Cheng J.-F."/>
            <person name="Goodwin L."/>
            <person name="Han C."/>
            <person name="Hauser L."/>
            <person name="Land M."/>
            <person name="Lapidus A."/>
            <person name="Lucas S."/>
            <person name="Pitluck S."/>
            <person name="Woyke T."/>
            <person name="Stein L.Y."/>
            <person name="Murrell C."/>
        </authorList>
    </citation>
    <scope>NUCLEOTIDE SEQUENCE</scope>
    <source>
        <strain>MC09</strain>
    </source>
</reference>
<evidence type="ECO:0008006" key="3">
    <source>
        <dbReference type="Google" id="ProtNLM"/>
    </source>
</evidence>
<dbReference type="KEGG" id="mmt:Metme_3459"/>
<dbReference type="RefSeq" id="WP_013820052.1">
    <property type="nucleotide sequence ID" value="NC_015572.1"/>
</dbReference>
<organism evidence="1 2">
    <name type="scientific">Methylomonas methanica (strain DSM 25384 / MC09)</name>
    <dbReference type="NCBI Taxonomy" id="857087"/>
    <lineage>
        <taxon>Bacteria</taxon>
        <taxon>Pseudomonadati</taxon>
        <taxon>Pseudomonadota</taxon>
        <taxon>Gammaproteobacteria</taxon>
        <taxon>Methylococcales</taxon>
        <taxon>Methylococcaceae</taxon>
        <taxon>Methylomonas</taxon>
    </lineage>
</organism>
<proteinExistence type="predicted"/>
<sequence length="304" mass="33447">MISIIFGAGASYGSGGCSPTNPPLGNNLFSELEKLKGAYYKLNNDSKSVFKTEGFEAGMATVADDSRVINPLQKELACYLSSFSIKSDNAYVRLFNKLRACLDQINIVTLNYDLLIEQSLANRGFGIDYNANGNGINLLKPHGSSNFLPQIPKGTTISGNIMIGGGSFVEGLETQAVSNVDEVRKWCHDSRNSDLSPVLAMYAEGKRVVVNRNLIINTQQKYSEIVASSKLVILVGIKYIPNDKHIWEPIEKARPNVLIADPYPQSTIDWAKDKNITSVTIIEKGFDKSVWDLTKGVHKALYFT</sequence>
<accession>G0A733</accession>
<evidence type="ECO:0000313" key="1">
    <source>
        <dbReference type="EMBL" id="AEG01827.1"/>
    </source>
</evidence>
<gene>
    <name evidence="1" type="ordered locus">Metme_3459</name>
</gene>
<evidence type="ECO:0000313" key="2">
    <source>
        <dbReference type="Proteomes" id="UP000008888"/>
    </source>
</evidence>
<reference evidence="1 2" key="1">
    <citation type="journal article" date="2011" name="J. Bacteriol.">
        <title>Complete Genome Sequence of the Aerobic Marine Methanotroph Methylomonas methanica MC09.</title>
        <authorList>
            <person name="Boden R."/>
            <person name="Cunliffe M."/>
            <person name="Scanlan J."/>
            <person name="Moussard H."/>
            <person name="Kits K.D."/>
            <person name="Klotz M.G."/>
            <person name="Jetten M.S."/>
            <person name="Vuilleumier S."/>
            <person name="Han J."/>
            <person name="Peters L."/>
            <person name="Mikhailova N."/>
            <person name="Teshima H."/>
            <person name="Tapia R."/>
            <person name="Kyrpides N."/>
            <person name="Ivanova N."/>
            <person name="Pagani I."/>
            <person name="Cheng J.F."/>
            <person name="Goodwin L."/>
            <person name="Han C."/>
            <person name="Hauser L."/>
            <person name="Land M.L."/>
            <person name="Lapidus A."/>
            <person name="Lucas S."/>
            <person name="Pitluck S."/>
            <person name="Woyke T."/>
            <person name="Stein L."/>
            <person name="Murrell J.C."/>
        </authorList>
    </citation>
    <scope>NUCLEOTIDE SEQUENCE [LARGE SCALE GENOMIC DNA]</scope>
    <source>
        <strain evidence="1 2">MC09</strain>
    </source>
</reference>
<dbReference type="EMBL" id="CP002738">
    <property type="protein sequence ID" value="AEG01827.1"/>
    <property type="molecule type" value="Genomic_DNA"/>
</dbReference>
<reference evidence="2" key="3">
    <citation type="submission" date="2011-05" db="EMBL/GenBank/DDBJ databases">
        <title>Complete sequence of Methylomonas methanica MC09.</title>
        <authorList>
            <consortium name="US DOE Joint Genome Institute"/>
            <person name="Lucas S."/>
            <person name="Han J."/>
            <person name="Lapidus A."/>
            <person name="Cheng J.-F."/>
            <person name="Goodwin L."/>
            <person name="Pitluck S."/>
            <person name="Peters L."/>
            <person name="Mikhailova N."/>
            <person name="Teshima H."/>
            <person name="Han C."/>
            <person name="Tapia R."/>
            <person name="Land M."/>
            <person name="Hauser L."/>
            <person name="Kyrpides N."/>
            <person name="Ivanova N."/>
            <person name="Pagani I."/>
            <person name="Stein L."/>
            <person name="Woyke T."/>
        </authorList>
    </citation>
    <scope>NUCLEOTIDE SEQUENCE [LARGE SCALE GENOMIC DNA]</scope>
    <source>
        <strain evidence="2">MC09</strain>
    </source>
</reference>
<dbReference type="HOGENOM" id="CLU_914691_0_0_6"/>
<dbReference type="eggNOG" id="ENOG5033SPU">
    <property type="taxonomic scope" value="Bacteria"/>
</dbReference>
<dbReference type="AlphaFoldDB" id="G0A733"/>
<dbReference type="Proteomes" id="UP000008888">
    <property type="component" value="Chromosome"/>
</dbReference>